<protein>
    <submittedName>
        <fullName evidence="1">Uncharacterized protein</fullName>
    </submittedName>
</protein>
<organism evidence="1">
    <name type="scientific">Vitis vinifera</name>
    <name type="common">Grape</name>
    <dbReference type="NCBI Taxonomy" id="29760"/>
    <lineage>
        <taxon>Eukaryota</taxon>
        <taxon>Viridiplantae</taxon>
        <taxon>Streptophyta</taxon>
        <taxon>Embryophyta</taxon>
        <taxon>Tracheophyta</taxon>
        <taxon>Spermatophyta</taxon>
        <taxon>Magnoliopsida</taxon>
        <taxon>eudicotyledons</taxon>
        <taxon>Gunneridae</taxon>
        <taxon>Pentapetalae</taxon>
        <taxon>rosids</taxon>
        <taxon>Vitales</taxon>
        <taxon>Vitaceae</taxon>
        <taxon>Viteae</taxon>
        <taxon>Vitis</taxon>
    </lineage>
</organism>
<evidence type="ECO:0000313" key="1">
    <source>
        <dbReference type="EMBL" id="CAN71638.1"/>
    </source>
</evidence>
<name>A5AU38_VITVI</name>
<gene>
    <name evidence="1" type="ORF">VITISV_025898</name>
</gene>
<dbReference type="Pfam" id="PF14223">
    <property type="entry name" value="Retrotran_gag_2"/>
    <property type="match status" value="1"/>
</dbReference>
<reference evidence="1" key="1">
    <citation type="journal article" date="2007" name="PLoS ONE">
        <title>The first genome sequence of an elite grapevine cultivar (Pinot noir Vitis vinifera L.): coping with a highly heterozygous genome.</title>
        <authorList>
            <person name="Velasco R."/>
            <person name="Zharkikh A."/>
            <person name="Troggio M."/>
            <person name="Cartwright D.A."/>
            <person name="Cestaro A."/>
            <person name="Pruss D."/>
            <person name="Pindo M."/>
            <person name="FitzGerald L.M."/>
            <person name="Vezzulli S."/>
            <person name="Reid J."/>
            <person name="Malacarne G."/>
            <person name="Iliev D."/>
            <person name="Coppola G."/>
            <person name="Wardell B."/>
            <person name="Micheletti D."/>
            <person name="Macalma T."/>
            <person name="Facci M."/>
            <person name="Mitchell J.T."/>
            <person name="Perazzolli M."/>
            <person name="Eldredge G."/>
            <person name="Gatto P."/>
            <person name="Oyzerski R."/>
            <person name="Moretto M."/>
            <person name="Gutin N."/>
            <person name="Stefanini M."/>
            <person name="Chen Y."/>
            <person name="Segala C."/>
            <person name="Davenport C."/>
            <person name="Dematte L."/>
            <person name="Mraz A."/>
            <person name="Battilana J."/>
            <person name="Stormo K."/>
            <person name="Costa F."/>
            <person name="Tao Q."/>
            <person name="Si-Ammour A."/>
            <person name="Harkins T."/>
            <person name="Lackey A."/>
            <person name="Perbost C."/>
            <person name="Taillon B."/>
            <person name="Stella A."/>
            <person name="Solovyev V."/>
            <person name="Fawcett J.A."/>
            <person name="Sterck L."/>
            <person name="Vandepoele K."/>
            <person name="Grando S.M."/>
            <person name="Toppo S."/>
            <person name="Moser C."/>
            <person name="Lanchbury J."/>
            <person name="Bogden R."/>
            <person name="Skolnick M."/>
            <person name="Sgaramella V."/>
            <person name="Bhatnagar S.K."/>
            <person name="Fontana P."/>
            <person name="Gutin A."/>
            <person name="Van de Peer Y."/>
            <person name="Salamini F."/>
            <person name="Viola R."/>
        </authorList>
    </citation>
    <scope>NUCLEOTIDE SEQUENCE</scope>
</reference>
<accession>A5AU38</accession>
<proteinExistence type="predicted"/>
<dbReference type="EMBL" id="AM435656">
    <property type="protein sequence ID" value="CAN71638.1"/>
    <property type="molecule type" value="Genomic_DNA"/>
</dbReference>
<sequence length="81" mass="9470">MKQHLKEMKRLIRELKTSGQVLTDEQQVEVVMRSLPKSEEHMVVNITHNESVKTFDDIVRHLELEVEQLVVARSNEQAYVA</sequence>
<dbReference type="AlphaFoldDB" id="A5AU38"/>